<comment type="caution">
    <text evidence="11">Lacks conserved residue(s) required for the propagation of feature annotation.</text>
</comment>
<feature type="binding site" evidence="10">
    <location>
        <position position="658"/>
    </location>
    <ligand>
        <name>[4Fe-4S] cluster</name>
        <dbReference type="ChEBI" id="CHEBI:49883"/>
        <label>1</label>
    </ligand>
</feature>
<sequence>MPHHPSGLNRWSTWTDWGACSVTCGGGTQIRHRYCSQPPCIGFNKEKRKCNIFSCQGAIEPLAIDNQKYFHPSHSLWEKVPDRESAWRIKQNYYLWLPATEVAFPITDFQKHFALIVSIRVDPTIRTEGTIFSLRSRSQPNSYLSLNLDGPDILRLIQSTPNGTQSVIIPAAITDGHWHQLALGIQDNVSVRSYLDCRWVSTDILKNNSLTGTEDADLVIGYLFTGDLEHLILVPDSGAVVQQCSTTKVSLLDRALLEKSSYKTFFASSSDAKEENTNRLRRRHHPLFTATATTANGKHLTTTAFEAETTRTSINAKSFMKSDDTFSDDEDNRLEDGSGQGPIFEVEWSDWSECSTSCGPGTQTRYLKCISADKNEELCPLYGTEHIETRHCNLKICPTKEKFQINNKRNARPKTEDILDNDINVEENVFNVLQNHRVHEEDLEELRKCKCLNGGTCQDSHSKCKCPKNFTGSLCEISTTEILCTLVCYNGGICFNGTCLCPPGFTGNDCSSQICEINCEPGEICPPATTCDCNDSTKFKCYNATSCRPCLNGGSCFKNTCKCLPDNLCNVAATCKPACRNGGYCIRPNECLCRPGTTGRSCEDDTCGSGCLNEGVCVGYGICKCPPNVTGTMCENVICDPPYCPGTQSESAGKVSACAGCPNQQICASGESKAVDPGIELVKAKLSTVKYKILVLSGKGGVGKSTFTSLLARSLATKNEDHNVAVLDVDICGPSMPRVMGVLDEKIHQSGSGWSPVYVSDNLCVMSIGFLLDSSNDAVIWRGPKKNGMIRQFFTEVDWGETLEYLIVDTPPGTSDEHLSLAQFLKEVPNVSAVIVTTPQEVSLLDVRKEIDFLRKVKIPILGVVENMSTFVCPKCQTTSEIFPANTGGALKMAEDLKVPFLGILPLDPTIARSCDQGVNPVEEYPHSPAVISLKTIVSSKFYNDLE</sequence>
<dbReference type="InterPro" id="IPR027417">
    <property type="entry name" value="P-loop_NTPase"/>
</dbReference>
<name>A0AAN9TAC1_9HEMI</name>
<dbReference type="InterPro" id="IPR013320">
    <property type="entry name" value="ConA-like_dom_sf"/>
</dbReference>
<keyword evidence="3 10" id="KW-0479">Metal-binding</keyword>
<dbReference type="CDD" id="cd00054">
    <property type="entry name" value="EGF_CA"/>
    <property type="match status" value="1"/>
</dbReference>
<feature type="disulfide bond" evidence="11">
    <location>
        <begin position="466"/>
        <end position="475"/>
    </location>
</feature>
<dbReference type="Pfam" id="PF00090">
    <property type="entry name" value="TSP_1"/>
    <property type="match status" value="2"/>
</dbReference>
<dbReference type="InterPro" id="IPR019591">
    <property type="entry name" value="Mrp/NBP35_ATP-bd"/>
</dbReference>
<dbReference type="PROSITE" id="PS01186">
    <property type="entry name" value="EGF_2"/>
    <property type="match status" value="1"/>
</dbReference>
<organism evidence="13 14">
    <name type="scientific">Parthenolecanium corni</name>
    <dbReference type="NCBI Taxonomy" id="536013"/>
    <lineage>
        <taxon>Eukaryota</taxon>
        <taxon>Metazoa</taxon>
        <taxon>Ecdysozoa</taxon>
        <taxon>Arthropoda</taxon>
        <taxon>Hexapoda</taxon>
        <taxon>Insecta</taxon>
        <taxon>Pterygota</taxon>
        <taxon>Neoptera</taxon>
        <taxon>Paraneoptera</taxon>
        <taxon>Hemiptera</taxon>
        <taxon>Sternorrhyncha</taxon>
        <taxon>Coccoidea</taxon>
        <taxon>Coccidae</taxon>
        <taxon>Parthenolecanium</taxon>
    </lineage>
</organism>
<feature type="disulfide bond" evidence="11">
    <location>
        <begin position="484"/>
        <end position="494"/>
    </location>
</feature>
<dbReference type="GO" id="GO:0046872">
    <property type="term" value="F:metal ion binding"/>
    <property type="evidence" value="ECO:0007669"/>
    <property type="project" value="UniProtKB-KW"/>
</dbReference>
<evidence type="ECO:0000259" key="12">
    <source>
        <dbReference type="PROSITE" id="PS50026"/>
    </source>
</evidence>
<dbReference type="SUPFAM" id="SSF49899">
    <property type="entry name" value="Concanavalin A-like lectins/glucanases"/>
    <property type="match status" value="1"/>
</dbReference>
<comment type="cofactor">
    <cofactor evidence="10">
        <name>[4Fe-4S] cluster</name>
        <dbReference type="ChEBI" id="CHEBI:49883"/>
    </cofactor>
    <text evidence="10">Binds 4 [4Fe-4S] clusters per heterotetramer. Contains two stable clusters in the N-termini of NUBP1 and two labile, bridging clusters between subunits of the NUBP1-NUBP2 heterotetramer.</text>
</comment>
<dbReference type="EMBL" id="JBBCAQ010000035">
    <property type="protein sequence ID" value="KAK7578133.1"/>
    <property type="molecule type" value="Genomic_DNA"/>
</dbReference>
<evidence type="ECO:0000313" key="13">
    <source>
        <dbReference type="EMBL" id="KAK7578133.1"/>
    </source>
</evidence>
<feature type="binding site" evidence="10">
    <location>
        <position position="876"/>
    </location>
    <ligand>
        <name>[4Fe-4S] cluster</name>
        <dbReference type="ChEBI" id="CHEBI:49883"/>
        <label>2</label>
        <note>ligand shared with heterodimeric partner</note>
    </ligand>
</feature>
<evidence type="ECO:0000256" key="10">
    <source>
        <dbReference type="HAMAP-Rule" id="MF_03038"/>
    </source>
</evidence>
<evidence type="ECO:0000256" key="4">
    <source>
        <dbReference type="ARBA" id="ARBA00022737"/>
    </source>
</evidence>
<dbReference type="Gene3D" id="2.60.120.200">
    <property type="match status" value="1"/>
</dbReference>
<dbReference type="GO" id="GO:0005829">
    <property type="term" value="C:cytosol"/>
    <property type="evidence" value="ECO:0007669"/>
    <property type="project" value="TreeGrafter"/>
</dbReference>
<dbReference type="SMART" id="SM00209">
    <property type="entry name" value="TSP1"/>
    <property type="match status" value="2"/>
</dbReference>
<evidence type="ECO:0000256" key="2">
    <source>
        <dbReference type="ARBA" id="ARBA00022490"/>
    </source>
</evidence>
<feature type="binding site" evidence="10">
    <location>
        <position position="873"/>
    </location>
    <ligand>
        <name>[4Fe-4S] cluster</name>
        <dbReference type="ChEBI" id="CHEBI:49883"/>
        <label>2</label>
        <note>ligand shared with heterodimeric partner</note>
    </ligand>
</feature>
<dbReference type="PANTHER" id="PTHR23264:SF35">
    <property type="entry name" value="CYTOSOLIC FE-S CLUSTER ASSEMBLY FACTOR NUBP1"/>
    <property type="match status" value="1"/>
</dbReference>
<protein>
    <recommendedName>
        <fullName evidence="10">Cytosolic Fe-S cluster assembly factor NUBP1 homolog</fullName>
    </recommendedName>
</protein>
<evidence type="ECO:0000256" key="3">
    <source>
        <dbReference type="ARBA" id="ARBA00022723"/>
    </source>
</evidence>
<feature type="disulfide bond" evidence="11">
    <location>
        <begin position="607"/>
        <end position="617"/>
    </location>
</feature>
<feature type="domain" description="EGF-like" evidence="12">
    <location>
        <begin position="445"/>
        <end position="476"/>
    </location>
</feature>
<feature type="domain" description="EGF-like" evidence="12">
    <location>
        <begin position="480"/>
        <end position="511"/>
    </location>
</feature>
<keyword evidence="11" id="KW-0245">EGF-like domain</keyword>
<comment type="similarity">
    <text evidence="10">Belongs to the Mrp/NBP35 ATP-binding proteins family. NUBP1/NBP35 subfamily.</text>
</comment>
<dbReference type="PROSITE" id="PS00022">
    <property type="entry name" value="EGF_1"/>
    <property type="match status" value="3"/>
</dbReference>
<proteinExistence type="inferred from homology"/>
<feature type="disulfide bond" evidence="11">
    <location>
        <begin position="501"/>
        <end position="510"/>
    </location>
</feature>
<dbReference type="PANTHER" id="PTHR23264">
    <property type="entry name" value="NUCLEOTIDE-BINDING PROTEIN NBP35 YEAST -RELATED"/>
    <property type="match status" value="1"/>
</dbReference>
<evidence type="ECO:0000256" key="11">
    <source>
        <dbReference type="PROSITE-ProRule" id="PRU00076"/>
    </source>
</evidence>
<keyword evidence="4" id="KW-0677">Repeat</keyword>
<feature type="disulfide bond" evidence="11">
    <location>
        <begin position="625"/>
        <end position="634"/>
    </location>
</feature>
<dbReference type="InterPro" id="IPR048287">
    <property type="entry name" value="TSPN-like_N"/>
</dbReference>
<evidence type="ECO:0000256" key="5">
    <source>
        <dbReference type="ARBA" id="ARBA00022741"/>
    </source>
</evidence>
<dbReference type="Gene3D" id="3.40.50.300">
    <property type="entry name" value="P-loop containing nucleotide triphosphate hydrolases"/>
    <property type="match status" value="1"/>
</dbReference>
<keyword evidence="1 10" id="KW-0004">4Fe-4S</keyword>
<feature type="binding site" evidence="10">
    <location>
        <begin position="698"/>
        <end position="705"/>
    </location>
    <ligand>
        <name>ATP</name>
        <dbReference type="ChEBI" id="CHEBI:30616"/>
    </ligand>
</feature>
<dbReference type="GO" id="GO:0140663">
    <property type="term" value="F:ATP-dependent FeS chaperone activity"/>
    <property type="evidence" value="ECO:0007669"/>
    <property type="project" value="InterPro"/>
</dbReference>
<dbReference type="PROSITE" id="PS50026">
    <property type="entry name" value="EGF_3"/>
    <property type="match status" value="3"/>
</dbReference>
<dbReference type="SMART" id="SM00181">
    <property type="entry name" value="EGF"/>
    <property type="match status" value="4"/>
</dbReference>
<reference evidence="13 14" key="1">
    <citation type="submission" date="2024-03" db="EMBL/GenBank/DDBJ databases">
        <title>Adaptation during the transition from Ophiocordyceps entomopathogen to insect associate is accompanied by gene loss and intensified selection.</title>
        <authorList>
            <person name="Ward C.M."/>
            <person name="Onetto C.A."/>
            <person name="Borneman A.R."/>
        </authorList>
    </citation>
    <scope>NUCLEOTIDE SEQUENCE [LARGE SCALE GENOMIC DNA]</scope>
    <source>
        <strain evidence="13">AWRI1</strain>
        <tissue evidence="13">Single Adult Female</tissue>
    </source>
</reference>
<comment type="caution">
    <text evidence="13">The sequence shown here is derived from an EMBL/GenBank/DDBJ whole genome shotgun (WGS) entry which is preliminary data.</text>
</comment>
<feature type="binding site" evidence="10">
    <location>
        <position position="667"/>
    </location>
    <ligand>
        <name>[4Fe-4S] cluster</name>
        <dbReference type="ChEBI" id="CHEBI:49883"/>
        <label>1</label>
    </ligand>
</feature>
<comment type="subcellular location">
    <subcellularLocation>
        <location evidence="10">Cytoplasm</location>
    </subcellularLocation>
</comment>
<dbReference type="HAMAP" id="MF_03038">
    <property type="entry name" value="NUBP1"/>
    <property type="match status" value="1"/>
</dbReference>
<dbReference type="Pfam" id="PF10609">
    <property type="entry name" value="ParA"/>
    <property type="match status" value="1"/>
</dbReference>
<evidence type="ECO:0000256" key="6">
    <source>
        <dbReference type="ARBA" id="ARBA00022840"/>
    </source>
</evidence>
<dbReference type="GO" id="GO:0051539">
    <property type="term" value="F:4 iron, 4 sulfur cluster binding"/>
    <property type="evidence" value="ECO:0007669"/>
    <property type="project" value="UniProtKB-UniRule"/>
</dbReference>
<evidence type="ECO:0000256" key="1">
    <source>
        <dbReference type="ARBA" id="ARBA00022485"/>
    </source>
</evidence>
<feature type="domain" description="EGF-like" evidence="12">
    <location>
        <begin position="603"/>
        <end position="635"/>
    </location>
</feature>
<dbReference type="InterPro" id="IPR000884">
    <property type="entry name" value="TSP1_rpt"/>
</dbReference>
<dbReference type="Gene3D" id="2.20.100.10">
    <property type="entry name" value="Thrombospondin type-1 (TSP1) repeat"/>
    <property type="match status" value="2"/>
</dbReference>
<accession>A0AAN9TAC1</accession>
<dbReference type="Gene3D" id="2.10.25.10">
    <property type="entry name" value="Laminin"/>
    <property type="match status" value="3"/>
</dbReference>
<dbReference type="InterPro" id="IPR028601">
    <property type="entry name" value="NUBP1/Nbp35"/>
</dbReference>
<dbReference type="FunFam" id="3.40.50.300:FF:001119">
    <property type="entry name" value="Iron-sulfur cluster carrier protein"/>
    <property type="match status" value="1"/>
</dbReference>
<keyword evidence="6 10" id="KW-0067">ATP-binding</keyword>
<comment type="function">
    <text evidence="10">Component of the cytosolic iron-sulfur (Fe/S) protein assembly (CIA) machinery. Required for maturation of extramitochondrial Fe-S proteins. The NUBP1-NUBP2 heterotetramer forms a Fe-S scaffold complex, mediating the de novo assembly of an Fe-S cluster and its transfer to target apoproteins.</text>
</comment>
<keyword evidence="9 11" id="KW-1015">Disulfide bond</keyword>
<dbReference type="PROSITE" id="PS50092">
    <property type="entry name" value="TSP1"/>
    <property type="match status" value="2"/>
</dbReference>
<dbReference type="InterPro" id="IPR033756">
    <property type="entry name" value="YlxH/NBP35"/>
</dbReference>
<dbReference type="InterPro" id="IPR036383">
    <property type="entry name" value="TSP1_rpt_sf"/>
</dbReference>
<comment type="subunit">
    <text evidence="10">Heterotetramer of 2 NUBP1 and 2 NUBP2 chains.</text>
</comment>
<dbReference type="SUPFAM" id="SSF57196">
    <property type="entry name" value="EGF/Laminin"/>
    <property type="match status" value="1"/>
</dbReference>
<dbReference type="SUPFAM" id="SSF82895">
    <property type="entry name" value="TSP-1 type 1 repeat"/>
    <property type="match status" value="2"/>
</dbReference>
<dbReference type="Proteomes" id="UP001367676">
    <property type="component" value="Unassembled WGS sequence"/>
</dbReference>
<keyword evidence="2 10" id="KW-0963">Cytoplasm</keyword>
<dbReference type="AlphaFoldDB" id="A0AAN9TAC1"/>
<dbReference type="CDD" id="cd02037">
    <property type="entry name" value="Mrp_NBP35"/>
    <property type="match status" value="1"/>
</dbReference>
<feature type="binding site" evidence="10">
    <location>
        <position position="661"/>
    </location>
    <ligand>
        <name>[4Fe-4S] cluster</name>
        <dbReference type="ChEBI" id="CHEBI:49883"/>
        <label>1</label>
    </ligand>
</feature>
<keyword evidence="7 10" id="KW-0408">Iron</keyword>
<dbReference type="GO" id="GO:0005524">
    <property type="term" value="F:ATP binding"/>
    <property type="evidence" value="ECO:0007669"/>
    <property type="project" value="UniProtKB-KW"/>
</dbReference>
<evidence type="ECO:0000256" key="8">
    <source>
        <dbReference type="ARBA" id="ARBA00023014"/>
    </source>
</evidence>
<keyword evidence="5 10" id="KW-0547">Nucleotide-binding</keyword>
<dbReference type="SUPFAM" id="SSF52540">
    <property type="entry name" value="P-loop containing nucleoside triphosphate hydrolases"/>
    <property type="match status" value="1"/>
</dbReference>
<keyword evidence="8 10" id="KW-0411">Iron-sulfur</keyword>
<evidence type="ECO:0000256" key="7">
    <source>
        <dbReference type="ARBA" id="ARBA00023004"/>
    </source>
</evidence>
<evidence type="ECO:0000313" key="14">
    <source>
        <dbReference type="Proteomes" id="UP001367676"/>
    </source>
</evidence>
<dbReference type="SMART" id="SM00210">
    <property type="entry name" value="TSPN"/>
    <property type="match status" value="1"/>
</dbReference>
<gene>
    <name evidence="13" type="ORF">V9T40_010338</name>
</gene>
<feature type="binding site" evidence="10">
    <location>
        <position position="644"/>
    </location>
    <ligand>
        <name>[4Fe-4S] cluster</name>
        <dbReference type="ChEBI" id="CHEBI:49883"/>
        <label>1</label>
    </ligand>
</feature>
<evidence type="ECO:0000256" key="9">
    <source>
        <dbReference type="ARBA" id="ARBA00023157"/>
    </source>
</evidence>
<dbReference type="HAMAP" id="MF_02040">
    <property type="entry name" value="Mrp_NBP35"/>
    <property type="match status" value="1"/>
</dbReference>
<keyword evidence="14" id="KW-1185">Reference proteome</keyword>
<dbReference type="GO" id="GO:0016226">
    <property type="term" value="P:iron-sulfur cluster assembly"/>
    <property type="evidence" value="ECO:0007669"/>
    <property type="project" value="UniProtKB-UniRule"/>
</dbReference>
<dbReference type="InterPro" id="IPR000742">
    <property type="entry name" value="EGF"/>
</dbReference>